<keyword evidence="2 8" id="KW-0689">Ribosomal protein</keyword>
<dbReference type="Gene3D" id="2.30.30.30">
    <property type="match status" value="1"/>
</dbReference>
<proteinExistence type="inferred from homology"/>
<keyword evidence="3" id="KW-0687">Ribonucleoprotein</keyword>
<dbReference type="SUPFAM" id="SSF50104">
    <property type="entry name" value="Translation proteins SH3-like domain"/>
    <property type="match status" value="1"/>
</dbReference>
<evidence type="ECO:0000256" key="1">
    <source>
        <dbReference type="ARBA" id="ARBA00005636"/>
    </source>
</evidence>
<keyword evidence="8" id="KW-0496">Mitochondrion</keyword>
<reference evidence="8" key="1">
    <citation type="journal article" date="2018" name="Sci. Rep.">
        <title>Ophirina amphinema n. gen., n. sp., a New Deeply Branching Discobid with Phylogenetic Affinity to Jakobids.</title>
        <authorList>
            <person name="Yabuki A."/>
            <person name="Gyaltshen Y."/>
            <person name="Heiss A.A."/>
            <person name="Fujikura K."/>
            <person name="Kim E."/>
        </authorList>
    </citation>
    <scope>NUCLEOTIDE SEQUENCE</scope>
    <source>
        <strain evidence="8">JB</strain>
    </source>
</reference>
<dbReference type="FunFam" id="4.10.950.10:FF:000001">
    <property type="entry name" value="50S ribosomal protein L2"/>
    <property type="match status" value="1"/>
</dbReference>
<protein>
    <recommendedName>
        <fullName evidence="4">Large ribosomal subunit protein uL2m</fullName>
    </recommendedName>
</protein>
<feature type="domain" description="Large ribosomal subunit protein uL2 RNA-binding" evidence="7">
    <location>
        <begin position="42"/>
        <end position="118"/>
    </location>
</feature>
<dbReference type="InterPro" id="IPR014722">
    <property type="entry name" value="Rib_uL2_dom2"/>
</dbReference>
<dbReference type="HAMAP" id="MF_01320_B">
    <property type="entry name" value="Ribosomal_uL2_B"/>
    <property type="match status" value="1"/>
</dbReference>
<accession>A0A348AYR0</accession>
<name>A0A348AYR0_9EUKA</name>
<dbReference type="SUPFAM" id="SSF50249">
    <property type="entry name" value="Nucleic acid-binding proteins"/>
    <property type="match status" value="1"/>
</dbReference>
<dbReference type="Gene3D" id="4.10.950.10">
    <property type="entry name" value="Ribosomal protein L2, domain 3"/>
    <property type="match status" value="1"/>
</dbReference>
<dbReference type="InterPro" id="IPR022669">
    <property type="entry name" value="Ribosomal_uL2_C"/>
</dbReference>
<dbReference type="InterPro" id="IPR022666">
    <property type="entry name" value="Ribosomal_uL2_RNA-bd_dom"/>
</dbReference>
<evidence type="ECO:0000259" key="6">
    <source>
        <dbReference type="SMART" id="SM01382"/>
    </source>
</evidence>
<evidence type="ECO:0000256" key="5">
    <source>
        <dbReference type="SAM" id="MobiDB-lite"/>
    </source>
</evidence>
<dbReference type="NCBIfam" id="TIGR01171">
    <property type="entry name" value="rplB_bact"/>
    <property type="match status" value="1"/>
</dbReference>
<dbReference type="Pfam" id="PF03947">
    <property type="entry name" value="Ribosomal_L2_C"/>
    <property type="match status" value="1"/>
</dbReference>
<geneLocation type="mitochondrion" evidence="8"/>
<dbReference type="Gene3D" id="2.40.50.140">
    <property type="entry name" value="Nucleic acid-binding proteins"/>
    <property type="match status" value="1"/>
</dbReference>
<dbReference type="InterPro" id="IPR008991">
    <property type="entry name" value="Translation_prot_SH3-like_sf"/>
</dbReference>
<dbReference type="InterPro" id="IPR012340">
    <property type="entry name" value="NA-bd_OB-fold"/>
</dbReference>
<sequence>MGLKLSKPVTPSRRHTSWADRSEIWKGKPVKKLSKGYSYGGGRNNLGRVTSFHRGGGHKRRYRFIDFRRGIFNEPAKVVRIEYDPFRSSYIALVGYSNNKLAYILAPEGLKPGDVVVSGEKVDIKVGNCCPIMNLPVGTVIHNIELKPGGGGKLARAAGTNAVIVKKGAEGYAMLKLSSGSYRLVSMLCLATVGSLSNIDNKNVSLGKAGRSRWMGRRPIVRGVAMNPVDHPHGGGEGKTSGGRPSSSPWGIPTKGKVTRSRRKWSDKYIVSV</sequence>
<dbReference type="PROSITE" id="PS00467">
    <property type="entry name" value="RIBOSOMAL_L2"/>
    <property type="match status" value="1"/>
</dbReference>
<comment type="similarity">
    <text evidence="1">Belongs to the universal ribosomal protein uL2 family.</text>
</comment>
<evidence type="ECO:0000313" key="8">
    <source>
        <dbReference type="EMBL" id="BBD14128.1"/>
    </source>
</evidence>
<dbReference type="GO" id="GO:0003735">
    <property type="term" value="F:structural constituent of ribosome"/>
    <property type="evidence" value="ECO:0007669"/>
    <property type="project" value="InterPro"/>
</dbReference>
<dbReference type="EMBL" id="LC369600">
    <property type="protein sequence ID" value="BBD14128.1"/>
    <property type="molecule type" value="Genomic_DNA"/>
</dbReference>
<dbReference type="GO" id="GO:0003723">
    <property type="term" value="F:RNA binding"/>
    <property type="evidence" value="ECO:0007669"/>
    <property type="project" value="InterPro"/>
</dbReference>
<dbReference type="InterPro" id="IPR022671">
    <property type="entry name" value="Ribosomal_uL2_CS"/>
</dbReference>
<feature type="region of interest" description="Disordered" evidence="5">
    <location>
        <begin position="225"/>
        <end position="261"/>
    </location>
</feature>
<feature type="domain" description="Large ribosomal subunit protein uL2 C-terminal" evidence="6">
    <location>
        <begin position="124"/>
        <end position="253"/>
    </location>
</feature>
<evidence type="ECO:0000259" key="7">
    <source>
        <dbReference type="SMART" id="SM01383"/>
    </source>
</evidence>
<dbReference type="GO" id="GO:0005762">
    <property type="term" value="C:mitochondrial large ribosomal subunit"/>
    <property type="evidence" value="ECO:0007669"/>
    <property type="project" value="TreeGrafter"/>
</dbReference>
<dbReference type="SMART" id="SM01382">
    <property type="entry name" value="Ribosomal_L2_C"/>
    <property type="match status" value="1"/>
</dbReference>
<dbReference type="GO" id="GO:0032543">
    <property type="term" value="P:mitochondrial translation"/>
    <property type="evidence" value="ECO:0007669"/>
    <property type="project" value="TreeGrafter"/>
</dbReference>
<dbReference type="InterPro" id="IPR014726">
    <property type="entry name" value="Ribosomal_uL2_dom3"/>
</dbReference>
<dbReference type="GO" id="GO:0016740">
    <property type="term" value="F:transferase activity"/>
    <property type="evidence" value="ECO:0007669"/>
    <property type="project" value="InterPro"/>
</dbReference>
<dbReference type="PIRSF" id="PIRSF002158">
    <property type="entry name" value="Ribosomal_L2"/>
    <property type="match status" value="1"/>
</dbReference>
<dbReference type="AlphaFoldDB" id="A0A348AYR0"/>
<dbReference type="PANTHER" id="PTHR13691">
    <property type="entry name" value="RIBOSOMAL PROTEIN L2"/>
    <property type="match status" value="1"/>
</dbReference>
<organism evidence="8">
    <name type="scientific">Ophirina amphinema</name>
    <dbReference type="NCBI Taxonomy" id="2108040"/>
    <lineage>
        <taxon>Eukaryota</taxon>
        <taxon>Discoba</taxon>
        <taxon>Jakobida</taxon>
        <taxon>Ophirinina</taxon>
        <taxon>Ophirinidae</taxon>
        <taxon>Ophirina</taxon>
    </lineage>
</organism>
<evidence type="ECO:0000256" key="4">
    <source>
        <dbReference type="ARBA" id="ARBA00069872"/>
    </source>
</evidence>
<dbReference type="InterPro" id="IPR005880">
    <property type="entry name" value="Ribosomal_uL2_bac/org-type"/>
</dbReference>
<dbReference type="PANTHER" id="PTHR13691:SF5">
    <property type="entry name" value="LARGE RIBOSOMAL SUBUNIT PROTEIN UL2M"/>
    <property type="match status" value="1"/>
</dbReference>
<dbReference type="FunFam" id="2.30.30.30:FF:000001">
    <property type="entry name" value="50S ribosomal protein L2"/>
    <property type="match status" value="1"/>
</dbReference>
<dbReference type="SMART" id="SM01383">
    <property type="entry name" value="Ribosomal_L2"/>
    <property type="match status" value="1"/>
</dbReference>
<evidence type="ECO:0000256" key="3">
    <source>
        <dbReference type="ARBA" id="ARBA00023274"/>
    </source>
</evidence>
<gene>
    <name evidence="8" type="primary">rpl2</name>
</gene>
<evidence type="ECO:0000256" key="2">
    <source>
        <dbReference type="ARBA" id="ARBA00022980"/>
    </source>
</evidence>
<dbReference type="Pfam" id="PF00181">
    <property type="entry name" value="Ribosomal_L2_N"/>
    <property type="match status" value="1"/>
</dbReference>
<dbReference type="InterPro" id="IPR002171">
    <property type="entry name" value="Ribosomal_uL2"/>
</dbReference>